<dbReference type="EMBL" id="LQMQ01000036">
    <property type="protein sequence ID" value="KUO40732.1"/>
    <property type="molecule type" value="Genomic_DNA"/>
</dbReference>
<dbReference type="InterPro" id="IPR050596">
    <property type="entry name" value="AspAT/PAT-like"/>
</dbReference>
<dbReference type="AlphaFoldDB" id="A0A147JW73"/>
<evidence type="ECO:0000256" key="5">
    <source>
        <dbReference type="ARBA" id="ARBA00022679"/>
    </source>
</evidence>
<evidence type="ECO:0000259" key="8">
    <source>
        <dbReference type="Pfam" id="PF00155"/>
    </source>
</evidence>
<comment type="caution">
    <text evidence="9">The sequence shown here is derived from an EMBL/GenBank/DDBJ whole genome shotgun (WGS) entry which is preliminary data.</text>
</comment>
<evidence type="ECO:0000313" key="9">
    <source>
        <dbReference type="EMBL" id="KUO40732.1"/>
    </source>
</evidence>
<evidence type="ECO:0000256" key="3">
    <source>
        <dbReference type="ARBA" id="ARBA00011738"/>
    </source>
</evidence>
<dbReference type="Gene3D" id="3.40.640.10">
    <property type="entry name" value="Type I PLP-dependent aspartate aminotransferase-like (Major domain)"/>
    <property type="match status" value="1"/>
</dbReference>
<evidence type="ECO:0000256" key="2">
    <source>
        <dbReference type="ARBA" id="ARBA00007441"/>
    </source>
</evidence>
<keyword evidence="6" id="KW-0663">Pyridoxal phosphate</keyword>
<dbReference type="Proteomes" id="UP000074294">
    <property type="component" value="Unassembled WGS sequence"/>
</dbReference>
<reference evidence="9 10" key="1">
    <citation type="journal article" date="2016" name="Nat. Microbiol.">
        <title>Genomic inference of the metabolism of cosmopolitan subsurface Archaea, Hadesarchaea.</title>
        <authorList>
            <person name="Baker B.J."/>
            <person name="Saw J.H."/>
            <person name="Lind A.E."/>
            <person name="Lazar C.S."/>
            <person name="Hinrichs K.-U."/>
            <person name="Teske A.P."/>
            <person name="Ettema T.J."/>
        </authorList>
    </citation>
    <scope>NUCLEOTIDE SEQUENCE [LARGE SCALE GENOMIC DNA]</scope>
</reference>
<evidence type="ECO:0000256" key="6">
    <source>
        <dbReference type="ARBA" id="ARBA00022898"/>
    </source>
</evidence>
<dbReference type="Gene3D" id="3.90.1150.10">
    <property type="entry name" value="Aspartate Aminotransferase, domain 1"/>
    <property type="match status" value="1"/>
</dbReference>
<sequence length="387" mass="41993">MRAAKRMSLIPPSSTLKVLGLAKELERGGKKIVHMEVGEPDFDTPAHIKEAAKQALDRGLTKYTPSAGLPELREAIAEHLTRQGIEATAKNVIVTPGAKHAIFCALAAALDPGDEVLIPSPCWTYEAMVKIVGGKPVFIQVSEESGFKLEAEKLEEAITPRSRLLLLNYPNNPTGAVMSAAELKPLLDAAVDHDLLILSDDIYNVLVYEGEQGNPLKFPGMAERTISVNGFSKAYAMTGWRLGYAVAPADFIVEMAKIQEASTTCTASFVQAAAITALRGPQDFVAQMRAEYRRRRDEIVRGLNEIDGIKCLKPQGAFYVFPSIEELGMTSLQFCESLLKTKGVAAVPGSGFGPGGEGHVRLSYATSMENIRLAIQLIREFVEESCK</sequence>
<accession>A0A147JW73</accession>
<evidence type="ECO:0000256" key="4">
    <source>
        <dbReference type="ARBA" id="ARBA00022576"/>
    </source>
</evidence>
<dbReference type="InterPro" id="IPR004838">
    <property type="entry name" value="NHTrfase_class1_PyrdxlP-BS"/>
</dbReference>
<evidence type="ECO:0000313" key="10">
    <source>
        <dbReference type="Proteomes" id="UP000074294"/>
    </source>
</evidence>
<dbReference type="InterPro" id="IPR015422">
    <property type="entry name" value="PyrdxlP-dep_Trfase_small"/>
</dbReference>
<dbReference type="InterPro" id="IPR015421">
    <property type="entry name" value="PyrdxlP-dep_Trfase_major"/>
</dbReference>
<evidence type="ECO:0000256" key="1">
    <source>
        <dbReference type="ARBA" id="ARBA00001933"/>
    </source>
</evidence>
<dbReference type="STRING" id="1776334.APZ16_01055"/>
<dbReference type="GO" id="GO:0008483">
    <property type="term" value="F:transaminase activity"/>
    <property type="evidence" value="ECO:0007669"/>
    <property type="project" value="UniProtKB-KW"/>
</dbReference>
<dbReference type="GO" id="GO:0030170">
    <property type="term" value="F:pyridoxal phosphate binding"/>
    <property type="evidence" value="ECO:0007669"/>
    <property type="project" value="InterPro"/>
</dbReference>
<dbReference type="EC" id="2.6.1.-" evidence="7"/>
<organism evidence="9 10">
    <name type="scientific">Hadarchaeum yellowstonense</name>
    <dbReference type="NCBI Taxonomy" id="1776334"/>
    <lineage>
        <taxon>Archaea</taxon>
        <taxon>Methanobacteriati</taxon>
        <taxon>Candidatus Hadarchaeota</taxon>
        <taxon>Candidatus Hadarchaeia</taxon>
        <taxon>Candidatus Hadarchaeales</taxon>
        <taxon>Candidatus Hadarchaeaceae</taxon>
        <taxon>Candidatus Hadarchaeum</taxon>
    </lineage>
</organism>
<dbReference type="CDD" id="cd00609">
    <property type="entry name" value="AAT_like"/>
    <property type="match status" value="1"/>
</dbReference>
<evidence type="ECO:0000256" key="7">
    <source>
        <dbReference type="RuleBase" id="RU000481"/>
    </source>
</evidence>
<dbReference type="PANTHER" id="PTHR46383:SF1">
    <property type="entry name" value="ASPARTATE AMINOTRANSFERASE"/>
    <property type="match status" value="1"/>
</dbReference>
<dbReference type="SUPFAM" id="SSF53383">
    <property type="entry name" value="PLP-dependent transferases"/>
    <property type="match status" value="1"/>
</dbReference>
<comment type="subunit">
    <text evidence="3">Homodimer.</text>
</comment>
<comment type="similarity">
    <text evidence="2 7">Belongs to the class-I pyridoxal-phosphate-dependent aminotransferase family.</text>
</comment>
<dbReference type="Pfam" id="PF00155">
    <property type="entry name" value="Aminotran_1_2"/>
    <property type="match status" value="1"/>
</dbReference>
<dbReference type="PROSITE" id="PS00105">
    <property type="entry name" value="AA_TRANSFER_CLASS_1"/>
    <property type="match status" value="1"/>
</dbReference>
<dbReference type="InterPro" id="IPR015424">
    <property type="entry name" value="PyrdxlP-dep_Trfase"/>
</dbReference>
<feature type="domain" description="Aminotransferase class I/classII large" evidence="8">
    <location>
        <begin position="31"/>
        <end position="376"/>
    </location>
</feature>
<comment type="cofactor">
    <cofactor evidence="1 7">
        <name>pyridoxal 5'-phosphate</name>
        <dbReference type="ChEBI" id="CHEBI:597326"/>
    </cofactor>
</comment>
<dbReference type="GO" id="GO:0006520">
    <property type="term" value="P:amino acid metabolic process"/>
    <property type="evidence" value="ECO:0007669"/>
    <property type="project" value="InterPro"/>
</dbReference>
<gene>
    <name evidence="9" type="ORF">APZ16_01055</name>
</gene>
<dbReference type="InterPro" id="IPR004839">
    <property type="entry name" value="Aminotransferase_I/II_large"/>
</dbReference>
<keyword evidence="5 7" id="KW-0808">Transferase</keyword>
<protein>
    <recommendedName>
        <fullName evidence="7">Aminotransferase</fullName>
        <ecNumber evidence="7">2.6.1.-</ecNumber>
    </recommendedName>
</protein>
<keyword evidence="4 7" id="KW-0032">Aminotransferase</keyword>
<dbReference type="FunFam" id="3.40.640.10:FF:000033">
    <property type="entry name" value="Aspartate aminotransferase"/>
    <property type="match status" value="1"/>
</dbReference>
<dbReference type="PANTHER" id="PTHR46383">
    <property type="entry name" value="ASPARTATE AMINOTRANSFERASE"/>
    <property type="match status" value="1"/>
</dbReference>
<name>A0A147JW73_HADYE</name>
<proteinExistence type="inferred from homology"/>